<dbReference type="Gene3D" id="3.40.50.300">
    <property type="entry name" value="P-loop containing nucleotide triphosphate hydrolases"/>
    <property type="match status" value="1"/>
</dbReference>
<evidence type="ECO:0000313" key="6">
    <source>
        <dbReference type="Proteomes" id="UP000184330"/>
    </source>
</evidence>
<sequence length="880" mass="102121">MSSPAEPPASILPSAWERAHSQFSQDLTPAELHIYQTASIETITNDMKVADRSFKSSRSKQMLDKISPFVDTIHRYGSALDVLANTYPLIMAPLWGGIRVILCLAHQCGSYFKNVANMISQIDEHLPRFGIYEKLFIGHERVVAAVTAAFLDVLYFLFKFIWRTFEEDFDVGTFRKHNEKILQEVDLADKIEAQRHWKANNLARIEVQSKSAEDRQWHTDRAHAQFLTSLHICDYELQKDMVPKHAPRTCEWLFKDQSFWRWWQGHTNLLLITLGPAMGKSVLARTVVDFFRSNEVVHIPENTYERTVCYFFFKGEDDSRRDARSAVSALLHQLLHEHPELLEYAFKVSKAVVDTPSYTSLWDLFRKLLRSDLPFQIVWVIDGLDECEISRARLIESLALILQGSLERSRLKVIITSRPLSSICDIMQDTRPSSKYFIRLGENDAEQQQIRKEVEFFIISRVQKFGELRRKRIGIDDDASDLLRGWILSKGNRNYLWASFVFEELDKSASLSRADLADILETIPTSCSEFYEKILSKCSNPGKTRILLHAVLGASRPLTMTEMNYVLSLRPDQSSVEEVDLIPENKFAITIQELCGFFVNVVDGRIYLIHQTAKEYLLQQSIHGSGSFPGIWKHALASKASHEMLARACLQYLQFKTFEKPPSVEDDFLRRNILFDRHGWWREDYPVSIDAIDAYLKEHSFLEYAACNWFDHLEKCKLARDDDLIAKALQLCNVQSKAWTTWFTVFIRKWERNTAIPPFKSTLHFVSWFGFTEGVRTSLRQEEYSVDEKLLAVTHALLRGHRNITKLFQDLDFPRRSRARRLREIEQVLEQVEEAFGGSSSELQELIDEPMKQLREYRELLVEQIELAADTRDFSRLKIS</sequence>
<dbReference type="PANTHER" id="PTHR10039:SF14">
    <property type="entry name" value="NACHT DOMAIN-CONTAINING PROTEIN"/>
    <property type="match status" value="1"/>
</dbReference>
<dbReference type="AlphaFoldDB" id="A0A1L7X184"/>
<dbReference type="Proteomes" id="UP000184330">
    <property type="component" value="Unassembled WGS sequence"/>
</dbReference>
<name>A0A1L7X184_9HELO</name>
<keyword evidence="1" id="KW-0677">Repeat</keyword>
<feature type="domain" description="Nephrocystin 3-like N-terminal" evidence="4">
    <location>
        <begin position="249"/>
        <end position="418"/>
    </location>
</feature>
<keyword evidence="6" id="KW-1185">Reference proteome</keyword>
<dbReference type="Pfam" id="PF24809">
    <property type="entry name" value="DUF7708"/>
    <property type="match status" value="1"/>
</dbReference>
<gene>
    <name evidence="5" type="ORF">PAC_08671</name>
</gene>
<protein>
    <recommendedName>
        <fullName evidence="7">NACHT domain-containing protein</fullName>
    </recommendedName>
</protein>
<dbReference type="EMBL" id="FJOG01000012">
    <property type="protein sequence ID" value="CZR58779.1"/>
    <property type="molecule type" value="Genomic_DNA"/>
</dbReference>
<proteinExistence type="predicted"/>
<dbReference type="STRING" id="576137.A0A1L7X184"/>
<feature type="domain" description="GPI inositol-deacylase winged helix" evidence="2">
    <location>
        <begin position="545"/>
        <end position="622"/>
    </location>
</feature>
<dbReference type="InterPro" id="IPR056884">
    <property type="entry name" value="NPHP3-like_N"/>
</dbReference>
<dbReference type="PANTHER" id="PTHR10039">
    <property type="entry name" value="AMELOGENIN"/>
    <property type="match status" value="1"/>
</dbReference>
<evidence type="ECO:0000259" key="3">
    <source>
        <dbReference type="Pfam" id="PF24809"/>
    </source>
</evidence>
<evidence type="ECO:0000256" key="1">
    <source>
        <dbReference type="ARBA" id="ARBA00022737"/>
    </source>
</evidence>
<accession>A0A1L7X184</accession>
<evidence type="ECO:0000313" key="5">
    <source>
        <dbReference type="EMBL" id="CZR58779.1"/>
    </source>
</evidence>
<evidence type="ECO:0000259" key="2">
    <source>
        <dbReference type="Pfam" id="PF22939"/>
    </source>
</evidence>
<evidence type="ECO:0000259" key="4">
    <source>
        <dbReference type="Pfam" id="PF24883"/>
    </source>
</evidence>
<dbReference type="OrthoDB" id="20872at2759"/>
<feature type="domain" description="DUF7708" evidence="3">
    <location>
        <begin position="67"/>
        <end position="158"/>
    </location>
</feature>
<organism evidence="5 6">
    <name type="scientific">Phialocephala subalpina</name>
    <dbReference type="NCBI Taxonomy" id="576137"/>
    <lineage>
        <taxon>Eukaryota</taxon>
        <taxon>Fungi</taxon>
        <taxon>Dikarya</taxon>
        <taxon>Ascomycota</taxon>
        <taxon>Pezizomycotina</taxon>
        <taxon>Leotiomycetes</taxon>
        <taxon>Helotiales</taxon>
        <taxon>Mollisiaceae</taxon>
        <taxon>Phialocephala</taxon>
        <taxon>Phialocephala fortinii species complex</taxon>
    </lineage>
</organism>
<reference evidence="5 6" key="1">
    <citation type="submission" date="2016-03" db="EMBL/GenBank/DDBJ databases">
        <authorList>
            <person name="Ploux O."/>
        </authorList>
    </citation>
    <scope>NUCLEOTIDE SEQUENCE [LARGE SCALE GENOMIC DNA]</scope>
    <source>
        <strain evidence="5 6">UAMH 11012</strain>
    </source>
</reference>
<dbReference type="Pfam" id="PF24883">
    <property type="entry name" value="NPHP3_N"/>
    <property type="match status" value="1"/>
</dbReference>
<dbReference type="InterPro" id="IPR027417">
    <property type="entry name" value="P-loop_NTPase"/>
</dbReference>
<dbReference type="InterPro" id="IPR056125">
    <property type="entry name" value="DUF7708"/>
</dbReference>
<dbReference type="Pfam" id="PF22939">
    <property type="entry name" value="WHD_GPIID"/>
    <property type="match status" value="1"/>
</dbReference>
<evidence type="ECO:0008006" key="7">
    <source>
        <dbReference type="Google" id="ProtNLM"/>
    </source>
</evidence>
<dbReference type="InterPro" id="IPR054471">
    <property type="entry name" value="GPIID_WHD"/>
</dbReference>